<dbReference type="Pfam" id="PF06233">
    <property type="entry name" value="Usg"/>
    <property type="match status" value="1"/>
</dbReference>
<sequence length="89" mass="10600">MSGRAFELQLKGYGLTTAEIHYRLPDHPKFLQLYIWQEYDLAPNFPELKGFLDFWQKDLEGPLHSIRIVHQRLIEPREWRAVDGIISIH</sequence>
<name>A0A368Z658_9HYPH</name>
<proteinExistence type="predicted"/>
<dbReference type="AlphaFoldDB" id="A0A368Z658"/>
<dbReference type="Proteomes" id="UP000253324">
    <property type="component" value="Unassembled WGS sequence"/>
</dbReference>
<evidence type="ECO:0000313" key="1">
    <source>
        <dbReference type="EMBL" id="RCW87439.1"/>
    </source>
</evidence>
<dbReference type="EMBL" id="QPJM01000001">
    <property type="protein sequence ID" value="RCW87439.1"/>
    <property type="molecule type" value="Genomic_DNA"/>
</dbReference>
<dbReference type="RefSeq" id="WP_114428520.1">
    <property type="nucleotide sequence ID" value="NZ_QPJM01000001.1"/>
</dbReference>
<protein>
    <submittedName>
        <fullName evidence="1">Uncharacterized protein Usg</fullName>
    </submittedName>
</protein>
<accession>A0A368Z658</accession>
<keyword evidence="2" id="KW-1185">Reference proteome</keyword>
<reference evidence="1 2" key="1">
    <citation type="submission" date="2018-07" db="EMBL/GenBank/DDBJ databases">
        <title>Genomic Encyclopedia of Type Strains, Phase III (KMG-III): the genomes of soil and plant-associated and newly described type strains.</title>
        <authorList>
            <person name="Whitman W."/>
        </authorList>
    </citation>
    <scope>NUCLEOTIDE SEQUENCE [LARGE SCALE GENOMIC DNA]</scope>
    <source>
        <strain evidence="1 2">31-25a</strain>
    </source>
</reference>
<gene>
    <name evidence="1" type="ORF">C7476_101201</name>
</gene>
<dbReference type="InterPro" id="IPR009354">
    <property type="entry name" value="Usg"/>
</dbReference>
<comment type="caution">
    <text evidence="1">The sequence shown here is derived from an EMBL/GenBank/DDBJ whole genome shotgun (WGS) entry which is preliminary data.</text>
</comment>
<organism evidence="1 2">
    <name type="scientific">Phyllobacterium bourgognense</name>
    <dbReference type="NCBI Taxonomy" id="314236"/>
    <lineage>
        <taxon>Bacteria</taxon>
        <taxon>Pseudomonadati</taxon>
        <taxon>Pseudomonadota</taxon>
        <taxon>Alphaproteobacteria</taxon>
        <taxon>Hyphomicrobiales</taxon>
        <taxon>Phyllobacteriaceae</taxon>
        <taxon>Phyllobacterium</taxon>
    </lineage>
</organism>
<evidence type="ECO:0000313" key="2">
    <source>
        <dbReference type="Proteomes" id="UP000253324"/>
    </source>
</evidence>
<dbReference type="OrthoDB" id="9811054at2"/>